<dbReference type="InterPro" id="IPR050663">
    <property type="entry name" value="Ankyrin-SOCS_Box"/>
</dbReference>
<evidence type="ECO:0000313" key="5">
    <source>
        <dbReference type="EMBL" id="KAL0809416.1"/>
    </source>
</evidence>
<dbReference type="InterPro" id="IPR002110">
    <property type="entry name" value="Ankyrin_rpt"/>
</dbReference>
<evidence type="ECO:0000256" key="3">
    <source>
        <dbReference type="PROSITE-ProRule" id="PRU00023"/>
    </source>
</evidence>
<name>A0ABD0S9K6_LOXSC</name>
<dbReference type="SMART" id="SM00969">
    <property type="entry name" value="SOCS_box"/>
    <property type="match status" value="1"/>
</dbReference>
<dbReference type="SMART" id="SM00248">
    <property type="entry name" value="ANK"/>
    <property type="match status" value="8"/>
</dbReference>
<dbReference type="PANTHER" id="PTHR24193:SF121">
    <property type="entry name" value="ADA2A-CONTAINING COMPLEX COMPONENT 3, ISOFORM D"/>
    <property type="match status" value="1"/>
</dbReference>
<evidence type="ECO:0000256" key="1">
    <source>
        <dbReference type="ARBA" id="ARBA00022737"/>
    </source>
</evidence>
<keyword evidence="7" id="KW-1185">Reference proteome</keyword>
<dbReference type="PRINTS" id="PR01415">
    <property type="entry name" value="ANKYRIN"/>
</dbReference>
<keyword evidence="1" id="KW-0677">Repeat</keyword>
<keyword evidence="2 3" id="KW-0040">ANK repeat</keyword>
<dbReference type="AlphaFoldDB" id="A0ABD0S9K6"/>
<evidence type="ECO:0000256" key="2">
    <source>
        <dbReference type="ARBA" id="ARBA00023043"/>
    </source>
</evidence>
<dbReference type="Proteomes" id="UP001549921">
    <property type="component" value="Unassembled WGS sequence"/>
</dbReference>
<feature type="repeat" description="ANK" evidence="3">
    <location>
        <begin position="77"/>
        <end position="109"/>
    </location>
</feature>
<sequence>MPSEVISEKSLQRELADSIIRMVPLDEIRILLACGAKVNEPVTQGLRPLHYAIWQRHLEAARLLLVRGCDVNARDDCGYSALHLAAEHGYKELVKLLLESGAAVDYRPDTDEEFPRTTLCDEPLRLAIRNKHYEVARLLLEHGADPNKRYFFGSEINLVSDPEYLELLLTFGANPDSRDRAGLTPLMKAARQRKGMDAVLLLISFGADVNAMADARNDYRTVMHYAVLGGNTDVVNLLVKQGAMVNYQYPMEVSKPSPLDLAILKGDVAMVELLLSAGAQVNASSSVIGSPLHVACSDSITNRTEIVKILLESGADPNLKVFNDEDGTQLRPALAEYLASNGEPSAEIVHLLLRYGARVIMKTQFRDPDGILNHLQNVTAQEHENIFYLLLEAAEAFDLCMIKRNSTLTAAQKETLVERAKNPISLLAQCRIFLRKHFRTALIDMVPEFEIPSILHRYLLFECR</sequence>
<evidence type="ECO:0000313" key="8">
    <source>
        <dbReference type="Proteomes" id="UP001549921"/>
    </source>
</evidence>
<dbReference type="Pfam" id="PF07525">
    <property type="entry name" value="SOCS_box"/>
    <property type="match status" value="1"/>
</dbReference>
<dbReference type="SUPFAM" id="SSF48403">
    <property type="entry name" value="Ankyrin repeat"/>
    <property type="match status" value="1"/>
</dbReference>
<feature type="repeat" description="ANK" evidence="3">
    <location>
        <begin position="290"/>
        <end position="322"/>
    </location>
</feature>
<evidence type="ECO:0000259" key="4">
    <source>
        <dbReference type="SMART" id="SM00969"/>
    </source>
</evidence>
<dbReference type="PANTHER" id="PTHR24193">
    <property type="entry name" value="ANKYRIN REPEAT PROTEIN"/>
    <property type="match status" value="1"/>
</dbReference>
<comment type="caution">
    <text evidence="5">The sequence shown here is derived from an EMBL/GenBank/DDBJ whole genome shotgun (WGS) entry which is preliminary data.</text>
</comment>
<dbReference type="Gene3D" id="1.25.40.20">
    <property type="entry name" value="Ankyrin repeat-containing domain"/>
    <property type="match status" value="2"/>
</dbReference>
<feature type="repeat" description="ANK" evidence="3">
    <location>
        <begin position="123"/>
        <end position="151"/>
    </location>
</feature>
<proteinExistence type="predicted"/>
<dbReference type="Pfam" id="PF12796">
    <property type="entry name" value="Ank_2"/>
    <property type="match status" value="3"/>
</dbReference>
<dbReference type="EMBL" id="JBEUOH010000029">
    <property type="protein sequence ID" value="KAL0858914.1"/>
    <property type="molecule type" value="Genomic_DNA"/>
</dbReference>
<reference evidence="7 8" key="1">
    <citation type="submission" date="2024-06" db="EMBL/GenBank/DDBJ databases">
        <title>A chromosome-level genome assembly of beet webworm, Loxostege sticticalis.</title>
        <authorList>
            <person name="Zhang Y."/>
        </authorList>
    </citation>
    <scope>NUCLEOTIDE SEQUENCE [LARGE SCALE GENOMIC DNA]</scope>
    <source>
        <strain evidence="6">AQ026</strain>
        <strain evidence="5">AQ028</strain>
        <tissue evidence="5">Male pupae</tissue>
        <tissue evidence="6">Whole body</tissue>
    </source>
</reference>
<dbReference type="InterPro" id="IPR001496">
    <property type="entry name" value="SOCS_box"/>
</dbReference>
<feature type="repeat" description="ANK" evidence="3">
    <location>
        <begin position="44"/>
        <end position="76"/>
    </location>
</feature>
<gene>
    <name evidence="6" type="ORF">ABMA27_011342</name>
    <name evidence="5" type="ORF">ABMA28_011600</name>
</gene>
<feature type="domain" description="SOCS box" evidence="4">
    <location>
        <begin position="423"/>
        <end position="462"/>
    </location>
</feature>
<evidence type="ECO:0000313" key="6">
    <source>
        <dbReference type="EMBL" id="KAL0858914.1"/>
    </source>
</evidence>
<feature type="repeat" description="ANK" evidence="3">
    <location>
        <begin position="181"/>
        <end position="214"/>
    </location>
</feature>
<evidence type="ECO:0000313" key="7">
    <source>
        <dbReference type="Proteomes" id="UP001549920"/>
    </source>
</evidence>
<dbReference type="InterPro" id="IPR036770">
    <property type="entry name" value="Ankyrin_rpt-contain_sf"/>
</dbReference>
<protein>
    <recommendedName>
        <fullName evidence="4">SOCS box domain-containing protein</fullName>
    </recommendedName>
</protein>
<dbReference type="Proteomes" id="UP001549920">
    <property type="component" value="Unassembled WGS sequence"/>
</dbReference>
<dbReference type="PROSITE" id="PS50088">
    <property type="entry name" value="ANK_REPEAT"/>
    <property type="match status" value="7"/>
</dbReference>
<feature type="repeat" description="ANK" evidence="3">
    <location>
        <begin position="218"/>
        <end position="250"/>
    </location>
</feature>
<accession>A0ABD0S9K6</accession>
<feature type="repeat" description="ANK" evidence="3">
    <location>
        <begin position="254"/>
        <end position="286"/>
    </location>
</feature>
<dbReference type="PROSITE" id="PS50297">
    <property type="entry name" value="ANK_REP_REGION"/>
    <property type="match status" value="7"/>
</dbReference>
<dbReference type="Pfam" id="PF13637">
    <property type="entry name" value="Ank_4"/>
    <property type="match status" value="1"/>
</dbReference>
<organism evidence="5 8">
    <name type="scientific">Loxostege sticticalis</name>
    <name type="common">Beet webworm moth</name>
    <dbReference type="NCBI Taxonomy" id="481309"/>
    <lineage>
        <taxon>Eukaryota</taxon>
        <taxon>Metazoa</taxon>
        <taxon>Ecdysozoa</taxon>
        <taxon>Arthropoda</taxon>
        <taxon>Hexapoda</taxon>
        <taxon>Insecta</taxon>
        <taxon>Pterygota</taxon>
        <taxon>Neoptera</taxon>
        <taxon>Endopterygota</taxon>
        <taxon>Lepidoptera</taxon>
        <taxon>Glossata</taxon>
        <taxon>Ditrysia</taxon>
        <taxon>Pyraloidea</taxon>
        <taxon>Crambidae</taxon>
        <taxon>Pyraustinae</taxon>
        <taxon>Loxostege</taxon>
    </lineage>
</organism>
<dbReference type="EMBL" id="JBEDNZ010000029">
    <property type="protein sequence ID" value="KAL0809416.1"/>
    <property type="molecule type" value="Genomic_DNA"/>
</dbReference>